<gene>
    <name evidence="3" type="ORF">EX30DRAFT_337140</name>
</gene>
<dbReference type="Proteomes" id="UP000298138">
    <property type="component" value="Unassembled WGS sequence"/>
</dbReference>
<dbReference type="Pfam" id="PF14661">
    <property type="entry name" value="HAUS6_N"/>
    <property type="match status" value="1"/>
</dbReference>
<evidence type="ECO:0000313" key="3">
    <source>
        <dbReference type="EMBL" id="TGZ84638.1"/>
    </source>
</evidence>
<protein>
    <recommendedName>
        <fullName evidence="2">HAUS augmin-like complex subunit 6 N-terminal domain-containing protein</fullName>
    </recommendedName>
</protein>
<dbReference type="PANTHER" id="PTHR16151">
    <property type="entry name" value="HAUS AUGMIN-LIKE COMPLEX SUBUNIT 6"/>
    <property type="match status" value="1"/>
</dbReference>
<feature type="compositionally biased region" description="Polar residues" evidence="1">
    <location>
        <begin position="641"/>
        <end position="668"/>
    </location>
</feature>
<feature type="compositionally biased region" description="Acidic residues" evidence="1">
    <location>
        <begin position="414"/>
        <end position="427"/>
    </location>
</feature>
<dbReference type="GO" id="GO:0051225">
    <property type="term" value="P:spindle assembly"/>
    <property type="evidence" value="ECO:0007669"/>
    <property type="project" value="InterPro"/>
</dbReference>
<accession>A0A4S2N5R9</accession>
<dbReference type="GO" id="GO:0070652">
    <property type="term" value="C:HAUS complex"/>
    <property type="evidence" value="ECO:0007669"/>
    <property type="project" value="InterPro"/>
</dbReference>
<feature type="region of interest" description="Disordered" evidence="1">
    <location>
        <begin position="486"/>
        <end position="506"/>
    </location>
</feature>
<dbReference type="GO" id="GO:1990498">
    <property type="term" value="C:mitotic spindle microtubule"/>
    <property type="evidence" value="ECO:0007669"/>
    <property type="project" value="TreeGrafter"/>
</dbReference>
<feature type="region of interest" description="Disordered" evidence="1">
    <location>
        <begin position="527"/>
        <end position="547"/>
    </location>
</feature>
<feature type="compositionally biased region" description="Pro residues" evidence="1">
    <location>
        <begin position="448"/>
        <end position="460"/>
    </location>
</feature>
<dbReference type="GO" id="GO:0008017">
    <property type="term" value="F:microtubule binding"/>
    <property type="evidence" value="ECO:0007669"/>
    <property type="project" value="TreeGrafter"/>
</dbReference>
<proteinExistence type="predicted"/>
<dbReference type="InParanoid" id="A0A4S2N5R9"/>
<reference evidence="3 4" key="1">
    <citation type="submission" date="2019-04" db="EMBL/GenBank/DDBJ databases">
        <title>Comparative genomics and transcriptomics to analyze fruiting body development in filamentous ascomycetes.</title>
        <authorList>
            <consortium name="DOE Joint Genome Institute"/>
            <person name="Lutkenhaus R."/>
            <person name="Traeger S."/>
            <person name="Breuer J."/>
            <person name="Kuo A."/>
            <person name="Lipzen A."/>
            <person name="Pangilinan J."/>
            <person name="Dilworth D."/>
            <person name="Sandor L."/>
            <person name="Poggeler S."/>
            <person name="Barry K."/>
            <person name="Grigoriev I.V."/>
            <person name="Nowrousian M."/>
        </authorList>
    </citation>
    <scope>NUCLEOTIDE SEQUENCE [LARGE SCALE GENOMIC DNA]</scope>
    <source>
        <strain evidence="3 4">CBS 389.68</strain>
    </source>
</reference>
<feature type="compositionally biased region" description="Basic and acidic residues" evidence="1">
    <location>
        <begin position="381"/>
        <end position="393"/>
    </location>
</feature>
<dbReference type="STRING" id="341454.A0A4S2N5R9"/>
<feature type="region of interest" description="Disordered" evidence="1">
    <location>
        <begin position="564"/>
        <end position="583"/>
    </location>
</feature>
<dbReference type="InterPro" id="IPR028163">
    <property type="entry name" value="HAUS_6_N"/>
</dbReference>
<evidence type="ECO:0000256" key="1">
    <source>
        <dbReference type="SAM" id="MobiDB-lite"/>
    </source>
</evidence>
<evidence type="ECO:0000313" key="4">
    <source>
        <dbReference type="Proteomes" id="UP000298138"/>
    </source>
</evidence>
<dbReference type="AlphaFoldDB" id="A0A4S2N5R9"/>
<dbReference type="InterPro" id="IPR026797">
    <property type="entry name" value="HAUS_6"/>
</dbReference>
<evidence type="ECO:0000259" key="2">
    <source>
        <dbReference type="Pfam" id="PF14661"/>
    </source>
</evidence>
<feature type="compositionally biased region" description="Acidic residues" evidence="1">
    <location>
        <begin position="713"/>
        <end position="730"/>
    </location>
</feature>
<name>A0A4S2N5R9_9PEZI</name>
<feature type="domain" description="HAUS augmin-like complex subunit 6 N-terminal" evidence="2">
    <location>
        <begin position="11"/>
        <end position="201"/>
    </location>
</feature>
<feature type="compositionally biased region" description="Basic and acidic residues" evidence="1">
    <location>
        <begin position="528"/>
        <end position="537"/>
    </location>
</feature>
<organism evidence="3 4">
    <name type="scientific">Ascodesmis nigricans</name>
    <dbReference type="NCBI Taxonomy" id="341454"/>
    <lineage>
        <taxon>Eukaryota</taxon>
        <taxon>Fungi</taxon>
        <taxon>Dikarya</taxon>
        <taxon>Ascomycota</taxon>
        <taxon>Pezizomycotina</taxon>
        <taxon>Pezizomycetes</taxon>
        <taxon>Pezizales</taxon>
        <taxon>Ascodesmidaceae</taxon>
        <taxon>Ascodesmis</taxon>
    </lineage>
</organism>
<dbReference type="EMBL" id="ML220112">
    <property type="protein sequence ID" value="TGZ84638.1"/>
    <property type="molecule type" value="Genomic_DNA"/>
</dbReference>
<feature type="region of interest" description="Disordered" evidence="1">
    <location>
        <begin position="598"/>
        <end position="673"/>
    </location>
</feature>
<sequence>MKGGPTPVSLLLTNLRLLDFDFQSFPITADAFGQSSANKSKTFEHIIYHLYHIFDPEECELKLRRCWPVYEGAQGKELRAVVYTWLEELKKAGRLPGVLLRRSTLDDCAGVRYEELMMSLSTMVLKERVEAGAFRGVKSTPSYRYATSFTPSSEHIDPLNYAHEYGLRSVTDARNRSKAQWKSFSEILDQKETEVGSVIERIGADETEELPASPKRPYGYEENIRNKWKNNWIGEPQWLDILLNGDPESTRDHLLELPFDQALQTHHCYTGNGISGPKGIASLKELENKVRFQQDRVERMRQLKDRIGFSAVPAKVSPMKVIPSREKDKRGLKVTFRRHLDLHVGKTDVPRRRSTMRNTEYAELLRSLQDELILASGANPRNREGSQHPEHTHSPYNHTRVVPTSPLYDHGDAMDIDDDESEHEPAEESFYNHQTINDEPIHNTSPIKNPPPTITKPPSPTHSDNDGNELFDNDDDIFLSLGILPRKSTPASDNQDSEQHNPVKIPQHITISSSTSYRDLSEDELMEDAPHHVDPTPRKPTPLNNTMRRKNQFDDIRYLEPAITASKKQRKSPREELTGYMDDELLAQQIISGITRTAFSPEKPSPLKSHPPSTSGAPYAYNPRPHIPQTDKQHEEEEDSSLNLPSIYNSTLATPRPPNATTSRQSTTPKEDLFVSEDYSSVFKSRPKVALSPPFSPVNPRGRVSDFGTLDDGGVDDGEDEDEALEDEEMSFCASPLRGKGSRW</sequence>
<feature type="region of interest" description="Disordered" evidence="1">
    <location>
        <begin position="378"/>
        <end position="473"/>
    </location>
</feature>
<dbReference type="OrthoDB" id="5575722at2759"/>
<keyword evidence="4" id="KW-1185">Reference proteome</keyword>
<dbReference type="PANTHER" id="PTHR16151:SF2">
    <property type="entry name" value="HAUS AUGMIN-LIKE COMPLEX SUBUNIT 6"/>
    <property type="match status" value="1"/>
</dbReference>
<feature type="region of interest" description="Disordered" evidence="1">
    <location>
        <begin position="685"/>
        <end position="744"/>
    </location>
</feature>